<proteinExistence type="predicted"/>
<evidence type="ECO:0000256" key="1">
    <source>
        <dbReference type="ARBA" id="ARBA00023121"/>
    </source>
</evidence>
<dbReference type="Pfam" id="PF02645">
    <property type="entry name" value="DegV"/>
    <property type="match status" value="1"/>
</dbReference>
<keyword evidence="3" id="KW-1185">Reference proteome</keyword>
<sequence>MNYDTNTCRYFNLISTAEGKEKNIIITPLSVSLDNQTYREFDEISSKQFLEMLKNGSMPVSSQPSIGDKMDIYACYANDEIIDLTIADGLSGTYQSACMARSEQPHAKHIHVVNTTTLCGPHRYLVQKAIKLVEQGIGCEEILAALQESINDNISFLIPQDYSFLKRGGRLTPAAAALGGLLKLVAIMTQTSDGSRLEKYAVKRTWKGAMEEMLKCFKERGINQDYYISVSHADNLERAEYVKSIVEKELQCEVEILELSPVFITQGGPGCVALQAIKR</sequence>
<dbReference type="Proteomes" id="UP000284868">
    <property type="component" value="Unassembled WGS sequence"/>
</dbReference>
<dbReference type="PANTHER" id="PTHR33434">
    <property type="entry name" value="DEGV DOMAIN-CONTAINING PROTEIN DR_1986-RELATED"/>
    <property type="match status" value="1"/>
</dbReference>
<dbReference type="InterPro" id="IPR050270">
    <property type="entry name" value="DegV_domain_contain"/>
</dbReference>
<gene>
    <name evidence="2" type="ORF">DWZ83_06550</name>
</gene>
<dbReference type="EMBL" id="QRPK01000030">
    <property type="protein sequence ID" value="RHM10136.1"/>
    <property type="molecule type" value="Genomic_DNA"/>
</dbReference>
<reference evidence="2 3" key="1">
    <citation type="submission" date="2018-08" db="EMBL/GenBank/DDBJ databases">
        <title>A genome reference for cultivated species of the human gut microbiota.</title>
        <authorList>
            <person name="Zou Y."/>
            <person name="Xue W."/>
            <person name="Luo G."/>
        </authorList>
    </citation>
    <scope>NUCLEOTIDE SEQUENCE [LARGE SCALE GENOMIC DNA]</scope>
    <source>
        <strain evidence="2 3">AF35-6BH</strain>
    </source>
</reference>
<organism evidence="2 3">
    <name type="scientific">Amedibacillus dolichus</name>
    <dbReference type="NCBI Taxonomy" id="31971"/>
    <lineage>
        <taxon>Bacteria</taxon>
        <taxon>Bacillati</taxon>
        <taxon>Bacillota</taxon>
        <taxon>Erysipelotrichia</taxon>
        <taxon>Erysipelotrichales</taxon>
        <taxon>Erysipelotrichaceae</taxon>
        <taxon>Amedibacillus</taxon>
    </lineage>
</organism>
<evidence type="ECO:0000313" key="3">
    <source>
        <dbReference type="Proteomes" id="UP000284868"/>
    </source>
</evidence>
<dbReference type="GO" id="GO:0008289">
    <property type="term" value="F:lipid binding"/>
    <property type="evidence" value="ECO:0007669"/>
    <property type="project" value="UniProtKB-KW"/>
</dbReference>
<dbReference type="PANTHER" id="PTHR33434:SF2">
    <property type="entry name" value="FATTY ACID-BINDING PROTEIN TM_1468"/>
    <property type="match status" value="1"/>
</dbReference>
<dbReference type="OrthoDB" id="9780216at2"/>
<dbReference type="InterPro" id="IPR003797">
    <property type="entry name" value="DegV"/>
</dbReference>
<dbReference type="Gene3D" id="3.30.1180.10">
    <property type="match status" value="1"/>
</dbReference>
<dbReference type="RefSeq" id="WP_118365636.1">
    <property type="nucleotide sequence ID" value="NZ_QRPK01000030.1"/>
</dbReference>
<name>A0A415PC06_9FIRM</name>
<dbReference type="AlphaFoldDB" id="A0A415PC06"/>
<keyword evidence="1" id="KW-0446">Lipid-binding</keyword>
<dbReference type="InterPro" id="IPR043168">
    <property type="entry name" value="DegV_C"/>
</dbReference>
<dbReference type="SUPFAM" id="SSF82549">
    <property type="entry name" value="DAK1/DegV-like"/>
    <property type="match status" value="1"/>
</dbReference>
<dbReference type="Gene3D" id="3.40.50.10170">
    <property type="match status" value="1"/>
</dbReference>
<dbReference type="NCBIfam" id="TIGR00762">
    <property type="entry name" value="DegV"/>
    <property type="match status" value="1"/>
</dbReference>
<evidence type="ECO:0000313" key="2">
    <source>
        <dbReference type="EMBL" id="RHM10136.1"/>
    </source>
</evidence>
<dbReference type="PROSITE" id="PS51482">
    <property type="entry name" value="DEGV"/>
    <property type="match status" value="1"/>
</dbReference>
<comment type="caution">
    <text evidence="2">The sequence shown here is derived from an EMBL/GenBank/DDBJ whole genome shotgun (WGS) entry which is preliminary data.</text>
</comment>
<accession>A0A415PC06</accession>
<protein>
    <submittedName>
        <fullName evidence="2">DegV family protein</fullName>
    </submittedName>
</protein>